<feature type="binding site" evidence="9">
    <location>
        <begin position="94"/>
        <end position="97"/>
    </location>
    <ligand>
        <name>5-phospho-alpha-D-ribose 1-diphosphate</name>
        <dbReference type="ChEBI" id="CHEBI:58017"/>
    </ligand>
</feature>
<comment type="cofactor">
    <cofactor evidence="9">
        <name>Mg(2+)</name>
        <dbReference type="ChEBI" id="CHEBI:18420"/>
    </cofactor>
    <text evidence="9">Binds 2 magnesium ions per monomer.</text>
</comment>
<dbReference type="EC" id="2.4.2.18" evidence="9"/>
<sequence length="346" mass="36716">MSKTAIQDALDLLGDGHAMPEGMVTDVMNQIMDGEATPAQIGGWLMAMKIRGETAPQITEAVNVMRQRATRVNCDCTDIIDTCGTGGDGKGVFNVSTGTAFIAAAAGCPVAKHGNRSVSSTTGSADVLEAGGMYLDLTPQQVARCIETLNIGFLFAPAHHGATRHAVLPRKELGVRTLFNLLGPLTNPAGTKRQVIGIFSKDWMRLAAEVMHNVGSEHVLFVHSHDGMDEISLSAPTYLCELKNGVVTEYSVQPEDFGIAQQDMTPLVVNSASESLHLIRNALSGKPGPAADILALNAGAAIYVAGQVSSMVEGVKQAQNILNSGKAWTVWQQLAELSQQMERQHG</sequence>
<dbReference type="InterPro" id="IPR017459">
    <property type="entry name" value="Glycosyl_Trfase_fam3_N_dom"/>
</dbReference>
<feature type="domain" description="Glycosyl transferase family 3" evidence="10">
    <location>
        <begin position="78"/>
        <end position="327"/>
    </location>
</feature>
<comment type="caution">
    <text evidence="12">The sequence shown here is derived from an EMBL/GenBank/DDBJ whole genome shotgun (WGS) entry which is preliminary data.</text>
</comment>
<feature type="binding site" evidence="9">
    <location>
        <position position="96"/>
    </location>
    <ligand>
        <name>Mg(2+)</name>
        <dbReference type="ChEBI" id="CHEBI:18420"/>
        <label>1</label>
    </ligand>
</feature>
<dbReference type="SUPFAM" id="SSF47648">
    <property type="entry name" value="Nucleoside phosphorylase/phosphoribosyltransferase N-terminal domain"/>
    <property type="match status" value="1"/>
</dbReference>
<comment type="catalytic activity">
    <reaction evidence="7 9">
        <text>N-(5-phospho-beta-D-ribosyl)anthranilate + diphosphate = 5-phospho-alpha-D-ribose 1-diphosphate + anthranilate</text>
        <dbReference type="Rhea" id="RHEA:11768"/>
        <dbReference type="ChEBI" id="CHEBI:16567"/>
        <dbReference type="ChEBI" id="CHEBI:18277"/>
        <dbReference type="ChEBI" id="CHEBI:33019"/>
        <dbReference type="ChEBI" id="CHEBI:58017"/>
        <dbReference type="EC" id="2.4.2.18"/>
    </reaction>
</comment>
<comment type="similarity">
    <text evidence="8">In the C-terminal section; belongs to the anthranilate phosphoribosyltransferase family.</text>
</comment>
<dbReference type="FunFam" id="3.40.1030.10:FF:000002">
    <property type="entry name" value="Anthranilate phosphoribosyltransferase"/>
    <property type="match status" value="1"/>
</dbReference>
<feature type="binding site" evidence="9">
    <location>
        <position position="170"/>
    </location>
    <ligand>
        <name>anthranilate</name>
        <dbReference type="ChEBI" id="CHEBI:16567"/>
        <label>2</label>
    </ligand>
</feature>
<feature type="binding site" evidence="9">
    <location>
        <position position="230"/>
    </location>
    <ligand>
        <name>Mg(2+)</name>
        <dbReference type="ChEBI" id="CHEBI:18420"/>
        <label>1</label>
    </ligand>
</feature>
<feature type="domain" description="Glycosyl transferase family 3 N-terminal" evidence="11">
    <location>
        <begin position="8"/>
        <end position="69"/>
    </location>
</feature>
<proteinExistence type="inferred from homology"/>
<evidence type="ECO:0000256" key="4">
    <source>
        <dbReference type="ARBA" id="ARBA00022679"/>
    </source>
</evidence>
<keyword evidence="13" id="KW-1185">Reference proteome</keyword>
<dbReference type="InterPro" id="IPR035902">
    <property type="entry name" value="Nuc_phospho_transferase"/>
</dbReference>
<feature type="binding site" evidence="9">
    <location>
        <position position="84"/>
    </location>
    <ligand>
        <name>anthranilate</name>
        <dbReference type="ChEBI" id="CHEBI:16567"/>
        <label>1</label>
    </ligand>
</feature>
<keyword evidence="3 9" id="KW-0328">Glycosyltransferase</keyword>
<evidence type="ECO:0000256" key="7">
    <source>
        <dbReference type="ARBA" id="ARBA00052328"/>
    </source>
</evidence>
<dbReference type="InterPro" id="IPR005940">
    <property type="entry name" value="Anthranilate_Pribosyl_Tfrase"/>
</dbReference>
<dbReference type="EMBL" id="BMEO01000005">
    <property type="protein sequence ID" value="GGF94110.1"/>
    <property type="molecule type" value="Genomic_DNA"/>
</dbReference>
<dbReference type="GO" id="GO:0005829">
    <property type="term" value="C:cytosol"/>
    <property type="evidence" value="ECO:0007669"/>
    <property type="project" value="TreeGrafter"/>
</dbReference>
<feature type="binding site" evidence="9">
    <location>
        <begin position="87"/>
        <end position="88"/>
    </location>
    <ligand>
        <name>5-phospho-alpha-D-ribose 1-diphosphate</name>
        <dbReference type="ChEBI" id="CHEBI:58017"/>
    </ligand>
</feature>
<comment type="similarity">
    <text evidence="9">Belongs to the anthranilate phosphoribosyltransferase family.</text>
</comment>
<accession>A0A917FNA1</accession>
<dbReference type="AlphaFoldDB" id="A0A917FNA1"/>
<dbReference type="InterPro" id="IPR000312">
    <property type="entry name" value="Glycosyl_Trfase_fam3"/>
</dbReference>
<feature type="binding site" evidence="9">
    <location>
        <position position="84"/>
    </location>
    <ligand>
        <name>5-phospho-alpha-D-ribose 1-diphosphate</name>
        <dbReference type="ChEBI" id="CHEBI:58017"/>
    </ligand>
</feature>
<evidence type="ECO:0000259" key="11">
    <source>
        <dbReference type="Pfam" id="PF02885"/>
    </source>
</evidence>
<keyword evidence="2 9" id="KW-0028">Amino-acid biosynthesis</keyword>
<dbReference type="RefSeq" id="WP_188365018.1">
    <property type="nucleotide sequence ID" value="NZ_BAABJF010000002.1"/>
</dbReference>
<evidence type="ECO:0000259" key="10">
    <source>
        <dbReference type="Pfam" id="PF00591"/>
    </source>
</evidence>
<reference evidence="12" key="1">
    <citation type="journal article" date="2014" name="Int. J. Syst. Evol. Microbiol.">
        <title>Complete genome sequence of Corynebacterium casei LMG S-19264T (=DSM 44701T), isolated from a smear-ripened cheese.</title>
        <authorList>
            <consortium name="US DOE Joint Genome Institute (JGI-PGF)"/>
            <person name="Walter F."/>
            <person name="Albersmeier A."/>
            <person name="Kalinowski J."/>
            <person name="Ruckert C."/>
        </authorList>
    </citation>
    <scope>NUCLEOTIDE SEQUENCE</scope>
    <source>
        <strain evidence="12">CGMCC 1.12181</strain>
    </source>
</reference>
<evidence type="ECO:0000256" key="3">
    <source>
        <dbReference type="ARBA" id="ARBA00022676"/>
    </source>
</evidence>
<evidence type="ECO:0000256" key="8">
    <source>
        <dbReference type="ARBA" id="ARBA00061188"/>
    </source>
</evidence>
<dbReference type="GO" id="GO:0004048">
    <property type="term" value="F:anthranilate phosphoribosyltransferase activity"/>
    <property type="evidence" value="ECO:0007669"/>
    <property type="project" value="UniProtKB-UniRule"/>
</dbReference>
<comment type="pathway">
    <text evidence="1 9">Amino-acid biosynthesis; L-tryptophan biosynthesis; L-tryptophan from chorismate: step 2/5.</text>
</comment>
<evidence type="ECO:0000256" key="9">
    <source>
        <dbReference type="HAMAP-Rule" id="MF_00211"/>
    </source>
</evidence>
<dbReference type="SUPFAM" id="SSF52418">
    <property type="entry name" value="Nucleoside phosphorylase/phosphoribosyltransferase catalytic domain"/>
    <property type="match status" value="1"/>
</dbReference>
<comment type="subunit">
    <text evidence="9">Homodimer.</text>
</comment>
<comment type="function">
    <text evidence="9">Catalyzes the transfer of the phosphoribosyl group of 5-phosphorylribose-1-pyrophosphate (PRPP) to anthranilate to yield N-(5'-phosphoribosyl)-anthranilate (PRA).</text>
</comment>
<dbReference type="Pfam" id="PF02885">
    <property type="entry name" value="Glycos_trans_3N"/>
    <property type="match status" value="1"/>
</dbReference>
<keyword evidence="6 9" id="KW-0057">Aromatic amino acid biosynthesis</keyword>
<evidence type="ECO:0000256" key="1">
    <source>
        <dbReference type="ARBA" id="ARBA00004907"/>
    </source>
</evidence>
<protein>
    <recommendedName>
        <fullName evidence="9">Anthranilate phosphoribosyltransferase</fullName>
        <ecNumber evidence="9">2.4.2.18</ecNumber>
    </recommendedName>
</protein>
<keyword evidence="9" id="KW-0479">Metal-binding</keyword>
<dbReference type="Pfam" id="PF00591">
    <property type="entry name" value="Glycos_transf_3"/>
    <property type="match status" value="1"/>
</dbReference>
<dbReference type="GO" id="GO:0000162">
    <property type="term" value="P:L-tryptophan biosynthetic process"/>
    <property type="evidence" value="ECO:0007669"/>
    <property type="project" value="UniProtKB-UniRule"/>
</dbReference>
<feature type="binding site" evidence="9">
    <location>
        <position position="230"/>
    </location>
    <ligand>
        <name>Mg(2+)</name>
        <dbReference type="ChEBI" id="CHEBI:18420"/>
        <label>2</label>
    </ligand>
</feature>
<keyword evidence="4 9" id="KW-0808">Transferase</keyword>
<gene>
    <name evidence="9 12" type="primary">trpD</name>
    <name evidence="12" type="ORF">GCM10011365_14200</name>
</gene>
<feature type="binding site" evidence="9">
    <location>
        <begin position="112"/>
        <end position="120"/>
    </location>
    <ligand>
        <name>5-phospho-alpha-D-ribose 1-diphosphate</name>
        <dbReference type="ChEBI" id="CHEBI:58017"/>
    </ligand>
</feature>
<keyword evidence="5 9" id="KW-0822">Tryptophan biosynthesis</keyword>
<dbReference type="Proteomes" id="UP000605253">
    <property type="component" value="Unassembled WGS sequence"/>
</dbReference>
<feature type="binding site" evidence="9">
    <location>
        <position position="115"/>
    </location>
    <ligand>
        <name>anthranilate</name>
        <dbReference type="ChEBI" id="CHEBI:16567"/>
        <label>1</label>
    </ligand>
</feature>
<evidence type="ECO:0000256" key="5">
    <source>
        <dbReference type="ARBA" id="ARBA00022822"/>
    </source>
</evidence>
<evidence type="ECO:0000256" key="2">
    <source>
        <dbReference type="ARBA" id="ARBA00022605"/>
    </source>
</evidence>
<dbReference type="InterPro" id="IPR036320">
    <property type="entry name" value="Glycosyl_Trfase_fam3_N_dom_sf"/>
</dbReference>
<name>A0A917FNA1_9GAMM</name>
<dbReference type="NCBIfam" id="TIGR01245">
    <property type="entry name" value="trpD"/>
    <property type="match status" value="1"/>
</dbReference>
<comment type="caution">
    <text evidence="9">Lacks conserved residue(s) required for the propagation of feature annotation.</text>
</comment>
<organism evidence="12 13">
    <name type="scientific">Marinicella pacifica</name>
    <dbReference type="NCBI Taxonomy" id="1171543"/>
    <lineage>
        <taxon>Bacteria</taxon>
        <taxon>Pseudomonadati</taxon>
        <taxon>Pseudomonadota</taxon>
        <taxon>Gammaproteobacteria</taxon>
        <taxon>Lysobacterales</taxon>
        <taxon>Marinicellaceae</taxon>
        <taxon>Marinicella</taxon>
    </lineage>
</organism>
<keyword evidence="9" id="KW-0460">Magnesium</keyword>
<feature type="binding site" evidence="9">
    <location>
        <position position="229"/>
    </location>
    <ligand>
        <name>Mg(2+)</name>
        <dbReference type="ChEBI" id="CHEBI:18420"/>
        <label>2</label>
    </ligand>
</feature>
<evidence type="ECO:0000313" key="13">
    <source>
        <dbReference type="Proteomes" id="UP000605253"/>
    </source>
</evidence>
<dbReference type="PANTHER" id="PTHR43285:SF2">
    <property type="entry name" value="ANTHRANILATE PHOSPHORIBOSYLTRANSFERASE"/>
    <property type="match status" value="1"/>
</dbReference>
<dbReference type="Gene3D" id="3.40.1030.10">
    <property type="entry name" value="Nucleoside phosphorylase/phosphoribosyltransferase catalytic domain"/>
    <property type="match status" value="1"/>
</dbReference>
<dbReference type="HAMAP" id="MF_00211">
    <property type="entry name" value="TrpD"/>
    <property type="match status" value="1"/>
</dbReference>
<feature type="binding site" evidence="9">
    <location>
        <position position="124"/>
    </location>
    <ligand>
        <name>5-phospho-alpha-D-ribose 1-diphosphate</name>
        <dbReference type="ChEBI" id="CHEBI:58017"/>
    </ligand>
</feature>
<dbReference type="GO" id="GO:0000287">
    <property type="term" value="F:magnesium ion binding"/>
    <property type="evidence" value="ECO:0007669"/>
    <property type="project" value="UniProtKB-UniRule"/>
</dbReference>
<dbReference type="PANTHER" id="PTHR43285">
    <property type="entry name" value="ANTHRANILATE PHOSPHORIBOSYLTRANSFERASE"/>
    <property type="match status" value="1"/>
</dbReference>
<reference evidence="12" key="2">
    <citation type="submission" date="2020-09" db="EMBL/GenBank/DDBJ databases">
        <authorList>
            <person name="Sun Q."/>
            <person name="Zhou Y."/>
        </authorList>
    </citation>
    <scope>NUCLEOTIDE SEQUENCE</scope>
    <source>
        <strain evidence="12">CGMCC 1.12181</strain>
    </source>
</reference>
<evidence type="ECO:0000256" key="6">
    <source>
        <dbReference type="ARBA" id="ARBA00023141"/>
    </source>
</evidence>
<dbReference type="Gene3D" id="1.20.970.10">
    <property type="entry name" value="Transferase, Pyrimidine Nucleoside Phosphorylase, Chain C"/>
    <property type="match status" value="1"/>
</dbReference>
<evidence type="ECO:0000313" key="12">
    <source>
        <dbReference type="EMBL" id="GGF94110.1"/>
    </source>
</evidence>